<gene>
    <name evidence="2" type="ORF">LCGC14_1943190</name>
</gene>
<reference evidence="2" key="1">
    <citation type="journal article" date="2015" name="Nature">
        <title>Complex archaea that bridge the gap between prokaryotes and eukaryotes.</title>
        <authorList>
            <person name="Spang A."/>
            <person name="Saw J.H."/>
            <person name="Jorgensen S.L."/>
            <person name="Zaremba-Niedzwiedzka K."/>
            <person name="Martijn J."/>
            <person name="Lind A.E."/>
            <person name="van Eijk R."/>
            <person name="Schleper C."/>
            <person name="Guy L."/>
            <person name="Ettema T.J."/>
        </authorList>
    </citation>
    <scope>NUCLEOTIDE SEQUENCE</scope>
</reference>
<dbReference type="EMBL" id="LAZR01021071">
    <property type="protein sequence ID" value="KKL86590.1"/>
    <property type="molecule type" value="Genomic_DNA"/>
</dbReference>
<dbReference type="InterPro" id="IPR037205">
    <property type="entry name" value="ChaB_sf"/>
</dbReference>
<dbReference type="AlphaFoldDB" id="A0A0F9HXZ9"/>
<feature type="compositionally biased region" description="Basic and acidic residues" evidence="1">
    <location>
        <begin position="456"/>
        <end position="466"/>
    </location>
</feature>
<dbReference type="SUPFAM" id="SSF140376">
    <property type="entry name" value="ChaB-like"/>
    <property type="match status" value="1"/>
</dbReference>
<comment type="caution">
    <text evidence="2">The sequence shown here is derived from an EMBL/GenBank/DDBJ whole genome shotgun (WGS) entry which is preliminary data.</text>
</comment>
<feature type="compositionally biased region" description="Basic and acidic residues" evidence="1">
    <location>
        <begin position="474"/>
        <end position="483"/>
    </location>
</feature>
<organism evidence="2">
    <name type="scientific">marine sediment metagenome</name>
    <dbReference type="NCBI Taxonomy" id="412755"/>
    <lineage>
        <taxon>unclassified sequences</taxon>
        <taxon>metagenomes</taxon>
        <taxon>ecological metagenomes</taxon>
    </lineage>
</organism>
<name>A0A0F9HXZ9_9ZZZZ</name>
<feature type="region of interest" description="Disordered" evidence="1">
    <location>
        <begin position="441"/>
        <end position="501"/>
    </location>
</feature>
<feature type="non-terminal residue" evidence="2">
    <location>
        <position position="1"/>
    </location>
</feature>
<evidence type="ECO:0000313" key="2">
    <source>
        <dbReference type="EMBL" id="KKL86590.1"/>
    </source>
</evidence>
<feature type="compositionally biased region" description="Polar residues" evidence="1">
    <location>
        <begin position="445"/>
        <end position="455"/>
    </location>
</feature>
<sequence>MERNYSKPTSSKMLDRMRMNPALTWLSDMVKILTTNAIKIPKDYRGQVLEVKKLLDSDISGMVNSVLDFSIDASLVDYQVNAKNKNLTKKLNLWLDNINLELRGSVPVGVQALAKEYFRERWKGSSFLLLRTFWEEKDGFYIPTIMYFIDGEDIIVTNKNNTRNLNGKSYRLRISNTESKPIGLGKNEKLFIQRPYSPWGVEYSIPFLIQRGIYKNLKFLELLEEKGEFVVGKALEYLLLFKKGSEGLTLSNNPDFIYSEEDLTKVKTDFSKFIADRKMIGGASVYATNFDTELEHVIPEYARALKQELYSPIEKRIMAGLGLVDIVQGLTSTRRESVLNPKPLFSEIKTGIKDFKMLLVDIMSTIAEENSDSHRKYFRQDIKISSSVVKEELTDKMITQYRSAHDRGAVSKRTYNDILGLDLDIEIERIVEEKKFEEELYPPVIQNQEQTPNEDITNKNEKKEAPLENEDVPEDKKSIEKKNFNQSDTFGEPEDPRKEFEQAPYTKDKYPSQLKALPSGARNIWINTFNSVFKETNNEDNARMAAWRNVKLKYKKSGDKWIRKEKAELEQAMKELDIDDLIQIKELEILGKKSKLLDKLLENKNN</sequence>
<proteinExistence type="predicted"/>
<evidence type="ECO:0000256" key="1">
    <source>
        <dbReference type="SAM" id="MobiDB-lite"/>
    </source>
</evidence>
<dbReference type="Pfam" id="PF06150">
    <property type="entry name" value="ChaB"/>
    <property type="match status" value="1"/>
</dbReference>
<accession>A0A0F9HXZ9</accession>
<dbReference type="Gene3D" id="1.10.1740.70">
    <property type="entry name" value="ChaB"/>
    <property type="match status" value="1"/>
</dbReference>
<dbReference type="InterPro" id="IPR009317">
    <property type="entry name" value="ChaB"/>
</dbReference>
<evidence type="ECO:0008006" key="3">
    <source>
        <dbReference type="Google" id="ProtNLM"/>
    </source>
</evidence>
<protein>
    <recommendedName>
        <fullName evidence="3">Portal protein</fullName>
    </recommendedName>
</protein>